<evidence type="ECO:0000256" key="1">
    <source>
        <dbReference type="SAM" id="Phobius"/>
    </source>
</evidence>
<organism evidence="2 3">
    <name type="scientific">Ralstonia condita</name>
    <dbReference type="NCBI Taxonomy" id="3058600"/>
    <lineage>
        <taxon>Bacteria</taxon>
        <taxon>Pseudomonadati</taxon>
        <taxon>Pseudomonadota</taxon>
        <taxon>Betaproteobacteria</taxon>
        <taxon>Burkholderiales</taxon>
        <taxon>Burkholderiaceae</taxon>
        <taxon>Ralstonia</taxon>
    </lineage>
</organism>
<evidence type="ECO:0008006" key="4">
    <source>
        <dbReference type="Google" id="ProtNLM"/>
    </source>
</evidence>
<dbReference type="RefSeq" id="WP_316657906.1">
    <property type="nucleotide sequence ID" value="NZ_CATYWO010000003.1"/>
</dbReference>
<evidence type="ECO:0000313" key="3">
    <source>
        <dbReference type="Proteomes" id="UP001189616"/>
    </source>
</evidence>
<gene>
    <name evidence="2" type="ORF">LMG7141_02439</name>
</gene>
<sequence>MNRPTSCNRSRSALRRQRGQAIVELAAVAGGVLVLLFLAMAMLGRLSDVRNKTLMAGRYAAWERTVYLDDAAWNQYGMSRTKQPEAIRSEMVQRVLGHDDPRLHADDGTRASLPAGGVPMWHDIAGGDLLASYDDIQLSTSRSGTSTPLDTAVAALDAGGTVGVGFDLPTNNEQTALVSLSVANSSDTLRQLWPGWSGFTASDKHVLLTNGWTPDGSSGTLAQVSNATPVKKAGLMGGVALDVLAWFAPDILGLDLGKIAPDVVPADRLGQ</sequence>
<proteinExistence type="predicted"/>
<dbReference type="Proteomes" id="UP001189616">
    <property type="component" value="Unassembled WGS sequence"/>
</dbReference>
<reference evidence="2 3" key="1">
    <citation type="submission" date="2023-07" db="EMBL/GenBank/DDBJ databases">
        <authorList>
            <person name="Peeters C."/>
        </authorList>
    </citation>
    <scope>NUCLEOTIDE SEQUENCE [LARGE SCALE GENOMIC DNA]</scope>
    <source>
        <strain evidence="2 3">LMG 7141</strain>
    </source>
</reference>
<keyword evidence="1" id="KW-1133">Transmembrane helix</keyword>
<feature type="transmembrane region" description="Helical" evidence="1">
    <location>
        <begin position="21"/>
        <end position="43"/>
    </location>
</feature>
<keyword evidence="1" id="KW-0812">Transmembrane</keyword>
<keyword evidence="3" id="KW-1185">Reference proteome</keyword>
<accession>A0ABM9JDV5</accession>
<keyword evidence="1" id="KW-0472">Membrane</keyword>
<comment type="caution">
    <text evidence="2">The sequence shown here is derived from an EMBL/GenBank/DDBJ whole genome shotgun (WGS) entry which is preliminary data.</text>
</comment>
<name>A0ABM9JDV5_9RALS</name>
<dbReference type="EMBL" id="CATYWO010000003">
    <property type="protein sequence ID" value="CAJ0790939.1"/>
    <property type="molecule type" value="Genomic_DNA"/>
</dbReference>
<evidence type="ECO:0000313" key="2">
    <source>
        <dbReference type="EMBL" id="CAJ0790939.1"/>
    </source>
</evidence>
<protein>
    <recommendedName>
        <fullName evidence="4">Pilus assembly protein</fullName>
    </recommendedName>
</protein>